<evidence type="ECO:0000256" key="3">
    <source>
        <dbReference type="ARBA" id="ARBA00023015"/>
    </source>
</evidence>
<dbReference type="AlphaFoldDB" id="A0A3D5QAQ4"/>
<evidence type="ECO:0000259" key="7">
    <source>
        <dbReference type="PROSITE" id="PS50110"/>
    </source>
</evidence>
<dbReference type="OMA" id="GMICEVL"/>
<evidence type="ECO:0000313" key="8">
    <source>
        <dbReference type="EMBL" id="HCW92935.1"/>
    </source>
</evidence>
<dbReference type="InterPro" id="IPR050595">
    <property type="entry name" value="Bact_response_regulator"/>
</dbReference>
<keyword evidence="5" id="KW-0804">Transcription</keyword>
<accession>A0A3D5QAQ4</accession>
<dbReference type="InterPro" id="IPR001789">
    <property type="entry name" value="Sig_transdc_resp-reg_receiver"/>
</dbReference>
<dbReference type="RefSeq" id="WP_013885301.1">
    <property type="nucleotide sequence ID" value="NZ_JAAZVV010000047.1"/>
</dbReference>
<dbReference type="GO" id="GO:0003677">
    <property type="term" value="F:DNA binding"/>
    <property type="evidence" value="ECO:0007669"/>
    <property type="project" value="UniProtKB-KW"/>
</dbReference>
<gene>
    <name evidence="8" type="ORF">DHM44_04560</name>
</gene>
<dbReference type="SUPFAM" id="SSF52172">
    <property type="entry name" value="CheY-like"/>
    <property type="match status" value="1"/>
</dbReference>
<evidence type="ECO:0000256" key="4">
    <source>
        <dbReference type="ARBA" id="ARBA00023125"/>
    </source>
</evidence>
<protein>
    <submittedName>
        <fullName evidence="8">Response regulator</fullName>
    </submittedName>
</protein>
<comment type="caution">
    <text evidence="8">The sequence shown here is derived from an EMBL/GenBank/DDBJ whole genome shotgun (WGS) entry which is preliminary data.</text>
</comment>
<dbReference type="EMBL" id="DPPF01000091">
    <property type="protein sequence ID" value="HCW92935.1"/>
    <property type="molecule type" value="Genomic_DNA"/>
</dbReference>
<dbReference type="PROSITE" id="PS50110">
    <property type="entry name" value="RESPONSE_REGULATORY"/>
    <property type="match status" value="1"/>
</dbReference>
<organism evidence="8 9">
    <name type="scientific">Flexistipes sinusarabici</name>
    <dbReference type="NCBI Taxonomy" id="2352"/>
    <lineage>
        <taxon>Bacteria</taxon>
        <taxon>Pseudomonadati</taxon>
        <taxon>Deferribacterota</taxon>
        <taxon>Deferribacteres</taxon>
        <taxon>Deferribacterales</taxon>
        <taxon>Flexistipitaceae</taxon>
        <taxon>Flexistipes</taxon>
    </lineage>
</organism>
<evidence type="ECO:0000313" key="9">
    <source>
        <dbReference type="Proteomes" id="UP000262325"/>
    </source>
</evidence>
<dbReference type="FunFam" id="3.40.50.2300:FF:000001">
    <property type="entry name" value="DNA-binding response regulator PhoB"/>
    <property type="match status" value="1"/>
</dbReference>
<keyword evidence="1 6" id="KW-0597">Phosphoprotein</keyword>
<proteinExistence type="predicted"/>
<keyword evidence="4" id="KW-0238">DNA-binding</keyword>
<dbReference type="Proteomes" id="UP000262325">
    <property type="component" value="Unassembled WGS sequence"/>
</dbReference>
<feature type="domain" description="Response regulatory" evidence="7">
    <location>
        <begin position="4"/>
        <end position="116"/>
    </location>
</feature>
<sequence length="120" mass="13953">MKNRVLVVDDEQGVREFYKDFLLDHGFEVLTAANAREGLRIADENELDIVIMDIDMPGLSGLDALKELREIDDKIPVLLLTAYERYKRNFASLYADEYIVKDKKPDFVLRKINERLKFSA</sequence>
<dbReference type="SMART" id="SM00448">
    <property type="entry name" value="REC"/>
    <property type="match status" value="1"/>
</dbReference>
<dbReference type="InterPro" id="IPR011006">
    <property type="entry name" value="CheY-like_superfamily"/>
</dbReference>
<evidence type="ECO:0000256" key="5">
    <source>
        <dbReference type="ARBA" id="ARBA00023163"/>
    </source>
</evidence>
<dbReference type="PANTHER" id="PTHR44591">
    <property type="entry name" value="STRESS RESPONSE REGULATOR PROTEIN 1"/>
    <property type="match status" value="1"/>
</dbReference>
<reference evidence="8 9" key="1">
    <citation type="journal article" date="2018" name="Nat. Biotechnol.">
        <title>A standardized bacterial taxonomy based on genome phylogeny substantially revises the tree of life.</title>
        <authorList>
            <person name="Parks D.H."/>
            <person name="Chuvochina M."/>
            <person name="Waite D.W."/>
            <person name="Rinke C."/>
            <person name="Skarshewski A."/>
            <person name="Chaumeil P.A."/>
            <person name="Hugenholtz P."/>
        </authorList>
    </citation>
    <scope>NUCLEOTIDE SEQUENCE [LARGE SCALE GENOMIC DNA]</scope>
    <source>
        <strain evidence="8">UBA8672</strain>
    </source>
</reference>
<dbReference type="PANTHER" id="PTHR44591:SF18">
    <property type="entry name" value="REGULATORY PROTEIN"/>
    <property type="match status" value="1"/>
</dbReference>
<keyword evidence="3" id="KW-0805">Transcription regulation</keyword>
<evidence type="ECO:0000256" key="6">
    <source>
        <dbReference type="PROSITE-ProRule" id="PRU00169"/>
    </source>
</evidence>
<feature type="modified residue" description="4-aspartylphosphate" evidence="6">
    <location>
        <position position="53"/>
    </location>
</feature>
<dbReference type="GO" id="GO:0000160">
    <property type="term" value="P:phosphorelay signal transduction system"/>
    <property type="evidence" value="ECO:0007669"/>
    <property type="project" value="UniProtKB-KW"/>
</dbReference>
<evidence type="ECO:0000256" key="1">
    <source>
        <dbReference type="ARBA" id="ARBA00022553"/>
    </source>
</evidence>
<evidence type="ECO:0000256" key="2">
    <source>
        <dbReference type="ARBA" id="ARBA00023012"/>
    </source>
</evidence>
<name>A0A3D5QAQ4_FLESI</name>
<dbReference type="Pfam" id="PF00072">
    <property type="entry name" value="Response_reg"/>
    <property type="match status" value="1"/>
</dbReference>
<keyword evidence="2" id="KW-0902">Two-component regulatory system</keyword>
<dbReference type="Gene3D" id="3.40.50.2300">
    <property type="match status" value="1"/>
</dbReference>